<evidence type="ECO:0000313" key="5">
    <source>
        <dbReference type="EMBL" id="MBB5032204.1"/>
    </source>
</evidence>
<dbReference type="InterPro" id="IPR027417">
    <property type="entry name" value="P-loop_NTPase"/>
</dbReference>
<evidence type="ECO:0000256" key="3">
    <source>
        <dbReference type="ARBA" id="ARBA00022840"/>
    </source>
</evidence>
<dbReference type="SMART" id="SM00382">
    <property type="entry name" value="AAA"/>
    <property type="match status" value="1"/>
</dbReference>
<dbReference type="SUPFAM" id="SSF54211">
    <property type="entry name" value="Ribosomal protein S5 domain 2-like"/>
    <property type="match status" value="1"/>
</dbReference>
<dbReference type="GO" id="GO:0003677">
    <property type="term" value="F:DNA binding"/>
    <property type="evidence" value="ECO:0007669"/>
    <property type="project" value="InterPro"/>
</dbReference>
<comment type="similarity">
    <text evidence="1">Belongs to the Mg-chelatase subunits D/I family. ComM subfamily.</text>
</comment>
<evidence type="ECO:0000313" key="6">
    <source>
        <dbReference type="Proteomes" id="UP000590740"/>
    </source>
</evidence>
<dbReference type="Pfam" id="PF01078">
    <property type="entry name" value="Mg_chelatase"/>
    <property type="match status" value="1"/>
</dbReference>
<dbReference type="PANTHER" id="PTHR32039:SF7">
    <property type="entry name" value="COMPETENCE PROTEIN COMM"/>
    <property type="match status" value="1"/>
</dbReference>
<comment type="caution">
    <text evidence="5">The sequence shown here is derived from an EMBL/GenBank/DDBJ whole genome shotgun (WGS) entry which is preliminary data.</text>
</comment>
<dbReference type="Gene3D" id="3.30.230.10">
    <property type="match status" value="1"/>
</dbReference>
<name>A0A7W7Y9S2_9BACT</name>
<keyword evidence="2" id="KW-0547">Nucleotide-binding</keyword>
<evidence type="ECO:0000256" key="2">
    <source>
        <dbReference type="ARBA" id="ARBA00022741"/>
    </source>
</evidence>
<dbReference type="AlphaFoldDB" id="A0A7W7Y9S2"/>
<dbReference type="RefSeq" id="WP_184339141.1">
    <property type="nucleotide sequence ID" value="NZ_JACHIG010000003.1"/>
</dbReference>
<dbReference type="Proteomes" id="UP000590740">
    <property type="component" value="Unassembled WGS sequence"/>
</dbReference>
<dbReference type="InterPro" id="IPR014721">
    <property type="entry name" value="Ribsml_uS5_D2-typ_fold_subgr"/>
</dbReference>
<reference evidence="5 6" key="1">
    <citation type="submission" date="2020-08" db="EMBL/GenBank/DDBJ databases">
        <title>Genomic Encyclopedia of Type Strains, Phase IV (KMG-IV): sequencing the most valuable type-strain genomes for metagenomic binning, comparative biology and taxonomic classification.</title>
        <authorList>
            <person name="Goeker M."/>
        </authorList>
    </citation>
    <scope>NUCLEOTIDE SEQUENCE [LARGE SCALE GENOMIC DNA]</scope>
    <source>
        <strain evidence="5 6">DSM 12252</strain>
    </source>
</reference>
<keyword evidence="6" id="KW-1185">Reference proteome</keyword>
<dbReference type="Pfam" id="PF13335">
    <property type="entry name" value="Mg_chelatase_C"/>
    <property type="match status" value="1"/>
</dbReference>
<dbReference type="InterPro" id="IPR045006">
    <property type="entry name" value="CHLI-like"/>
</dbReference>
<dbReference type="InterPro" id="IPR025158">
    <property type="entry name" value="Mg_chelat-rel_C"/>
</dbReference>
<accession>A0A7W7Y9S2</accession>
<dbReference type="NCBIfam" id="TIGR00368">
    <property type="entry name" value="YifB family Mg chelatase-like AAA ATPase"/>
    <property type="match status" value="1"/>
</dbReference>
<dbReference type="InterPro" id="IPR004482">
    <property type="entry name" value="Mg_chelat-rel"/>
</dbReference>
<dbReference type="PANTHER" id="PTHR32039">
    <property type="entry name" value="MAGNESIUM-CHELATASE SUBUNIT CHLI"/>
    <property type="match status" value="1"/>
</dbReference>
<keyword evidence="3" id="KW-0067">ATP-binding</keyword>
<dbReference type="SUPFAM" id="SSF52540">
    <property type="entry name" value="P-loop containing nucleoside triphosphate hydrolases"/>
    <property type="match status" value="1"/>
</dbReference>
<dbReference type="InterPro" id="IPR001208">
    <property type="entry name" value="MCM_dom"/>
</dbReference>
<sequence length="511" mass="54951">MIARTYSATLLGVDAVEVEIESYDGGGTPKMFIVGLPDASVKESRERVAAAISSCGFMMNDGVTTVNLAPADLKKEGTGFDLPIAISLIAHRARIPMGILAETAMIGELALNGELRPVRGLLAVALEARKKGRKRLLVPKRAAVEASVVAGIDIVGVSNLREAVEYLKEDLEIAPEPCRAAELFGAVSHYDIDFNDVKGQSDAARAIEIAVSGGHGLLMIGPPGTGKSMIAKRIPTIMPSMSEEEAIEITKIHSAAGLLSEASAFVATRPFRSPHHTISDAGLLGGGTNPGPGEVSLAHNGVLFLDELPEFRRSTLEVMRQPLEDGKVTISRAAGSVTFPAKFMLVAAMNPCPCGYYGDLKRECRCGSVVIQRYRQRISGPLLDRIDLHVEVPLVDYRALASGEGGEASQKIRKRVETARALQQERYARQAGVHANSSMTPRLIKKHCELDAEGSGCLEHAMSEMNFSARAHDRILKVARTLADLAGNDKITADNVLEAISYRTLDRRLWA</sequence>
<feature type="domain" description="AAA+ ATPase" evidence="4">
    <location>
        <begin position="213"/>
        <end position="396"/>
    </location>
</feature>
<dbReference type="InterPro" id="IPR020568">
    <property type="entry name" value="Ribosomal_Su5_D2-typ_SF"/>
</dbReference>
<organism evidence="5 6">
    <name type="scientific">Prosthecobacter vanneervenii</name>
    <dbReference type="NCBI Taxonomy" id="48466"/>
    <lineage>
        <taxon>Bacteria</taxon>
        <taxon>Pseudomonadati</taxon>
        <taxon>Verrucomicrobiota</taxon>
        <taxon>Verrucomicrobiia</taxon>
        <taxon>Verrucomicrobiales</taxon>
        <taxon>Verrucomicrobiaceae</taxon>
        <taxon>Prosthecobacter</taxon>
    </lineage>
</organism>
<gene>
    <name evidence="5" type="ORF">HNQ65_001781</name>
</gene>
<dbReference type="EMBL" id="JACHIG010000003">
    <property type="protein sequence ID" value="MBB5032204.1"/>
    <property type="molecule type" value="Genomic_DNA"/>
</dbReference>
<protein>
    <submittedName>
        <fullName evidence="5">Magnesium chelatase family protein</fullName>
    </submittedName>
</protein>
<dbReference type="InterPro" id="IPR000523">
    <property type="entry name" value="Mg_chelatse_chII-like_cat_dom"/>
</dbReference>
<evidence type="ECO:0000256" key="1">
    <source>
        <dbReference type="ARBA" id="ARBA00006354"/>
    </source>
</evidence>
<dbReference type="Pfam" id="PF13541">
    <property type="entry name" value="ChlI"/>
    <property type="match status" value="1"/>
</dbReference>
<dbReference type="GO" id="GO:0005524">
    <property type="term" value="F:ATP binding"/>
    <property type="evidence" value="ECO:0007669"/>
    <property type="project" value="UniProtKB-KW"/>
</dbReference>
<dbReference type="Gene3D" id="3.40.50.300">
    <property type="entry name" value="P-loop containing nucleotide triphosphate hydrolases"/>
    <property type="match status" value="1"/>
</dbReference>
<evidence type="ECO:0000259" key="4">
    <source>
        <dbReference type="SMART" id="SM00382"/>
    </source>
</evidence>
<dbReference type="InterPro" id="IPR003593">
    <property type="entry name" value="AAA+_ATPase"/>
</dbReference>
<proteinExistence type="inferred from homology"/>
<dbReference type="PRINTS" id="PR01657">
    <property type="entry name" value="MCMFAMILY"/>
</dbReference>